<dbReference type="Proteomes" id="UP000008144">
    <property type="component" value="Chromosome 7"/>
</dbReference>
<dbReference type="Ensembl" id="ENSCINT00000037005.1">
    <property type="protein sequence ID" value="ENSCINP00000034830.1"/>
    <property type="gene ID" value="ENSCING00000020895.1"/>
</dbReference>
<accession>H2XYU6</accession>
<reference evidence="1" key="4">
    <citation type="submission" date="2025-09" db="UniProtKB">
        <authorList>
            <consortium name="Ensembl"/>
        </authorList>
    </citation>
    <scope>IDENTIFICATION</scope>
</reference>
<name>H2XYU6_CIOIN</name>
<dbReference type="InParanoid" id="H2XYU6"/>
<keyword evidence="2" id="KW-1185">Reference proteome</keyword>
<reference evidence="1" key="2">
    <citation type="journal article" date="2008" name="Genome Biol.">
        <title>Improved genome assembly and evidence-based global gene model set for the chordate Ciona intestinalis: new insight into intron and operon populations.</title>
        <authorList>
            <person name="Satou Y."/>
            <person name="Mineta K."/>
            <person name="Ogasawara M."/>
            <person name="Sasakura Y."/>
            <person name="Shoguchi E."/>
            <person name="Ueno K."/>
            <person name="Yamada L."/>
            <person name="Matsumoto J."/>
            <person name="Wasserscheid J."/>
            <person name="Dewar K."/>
            <person name="Wiley G.B."/>
            <person name="Macmil S.L."/>
            <person name="Roe B.A."/>
            <person name="Zeller R.W."/>
            <person name="Hastings K.E."/>
            <person name="Lemaire P."/>
            <person name="Lindquist E."/>
            <person name="Endo T."/>
            <person name="Hotta K."/>
            <person name="Inaba K."/>
        </authorList>
    </citation>
    <scope>NUCLEOTIDE SEQUENCE [LARGE SCALE GENOMIC DNA]</scope>
    <source>
        <strain evidence="1">wild type</strain>
    </source>
</reference>
<protein>
    <submittedName>
        <fullName evidence="1">Uncharacterized protein</fullName>
    </submittedName>
</protein>
<reference evidence="1" key="3">
    <citation type="submission" date="2025-08" db="UniProtKB">
        <authorList>
            <consortium name="Ensembl"/>
        </authorList>
    </citation>
    <scope>IDENTIFICATION</scope>
</reference>
<evidence type="ECO:0000313" key="1">
    <source>
        <dbReference type="Ensembl" id="ENSCINP00000034830.1"/>
    </source>
</evidence>
<evidence type="ECO:0000313" key="2">
    <source>
        <dbReference type="Proteomes" id="UP000008144"/>
    </source>
</evidence>
<dbReference type="EMBL" id="EAAA01002384">
    <property type="status" value="NOT_ANNOTATED_CDS"/>
    <property type="molecule type" value="Genomic_DNA"/>
</dbReference>
<reference evidence="2" key="1">
    <citation type="journal article" date="2002" name="Science">
        <title>The draft genome of Ciona intestinalis: insights into chordate and vertebrate origins.</title>
        <authorList>
            <person name="Dehal P."/>
            <person name="Satou Y."/>
            <person name="Campbell R.K."/>
            <person name="Chapman J."/>
            <person name="Degnan B."/>
            <person name="De Tomaso A."/>
            <person name="Davidson B."/>
            <person name="Di Gregorio A."/>
            <person name="Gelpke M."/>
            <person name="Goodstein D.M."/>
            <person name="Harafuji N."/>
            <person name="Hastings K.E."/>
            <person name="Ho I."/>
            <person name="Hotta K."/>
            <person name="Huang W."/>
            <person name="Kawashima T."/>
            <person name="Lemaire P."/>
            <person name="Martinez D."/>
            <person name="Meinertzhagen I.A."/>
            <person name="Necula S."/>
            <person name="Nonaka M."/>
            <person name="Putnam N."/>
            <person name="Rash S."/>
            <person name="Saiga H."/>
            <person name="Satake M."/>
            <person name="Terry A."/>
            <person name="Yamada L."/>
            <person name="Wang H.G."/>
            <person name="Awazu S."/>
            <person name="Azumi K."/>
            <person name="Boore J."/>
            <person name="Branno M."/>
            <person name="Chin-Bow S."/>
            <person name="DeSantis R."/>
            <person name="Doyle S."/>
            <person name="Francino P."/>
            <person name="Keys D.N."/>
            <person name="Haga S."/>
            <person name="Hayashi H."/>
            <person name="Hino K."/>
            <person name="Imai K.S."/>
            <person name="Inaba K."/>
            <person name="Kano S."/>
            <person name="Kobayashi K."/>
            <person name="Kobayashi M."/>
            <person name="Lee B.I."/>
            <person name="Makabe K.W."/>
            <person name="Manohar C."/>
            <person name="Matassi G."/>
            <person name="Medina M."/>
            <person name="Mochizuki Y."/>
            <person name="Mount S."/>
            <person name="Morishita T."/>
            <person name="Miura S."/>
            <person name="Nakayama A."/>
            <person name="Nishizaka S."/>
            <person name="Nomoto H."/>
            <person name="Ohta F."/>
            <person name="Oishi K."/>
            <person name="Rigoutsos I."/>
            <person name="Sano M."/>
            <person name="Sasaki A."/>
            <person name="Sasakura Y."/>
            <person name="Shoguchi E."/>
            <person name="Shin-i T."/>
            <person name="Spagnuolo A."/>
            <person name="Stainier D."/>
            <person name="Suzuki M.M."/>
            <person name="Tassy O."/>
            <person name="Takatori N."/>
            <person name="Tokuoka M."/>
            <person name="Yagi K."/>
            <person name="Yoshizaki F."/>
            <person name="Wada S."/>
            <person name="Zhang C."/>
            <person name="Hyatt P.D."/>
            <person name="Larimer F."/>
            <person name="Detter C."/>
            <person name="Doggett N."/>
            <person name="Glavina T."/>
            <person name="Hawkins T."/>
            <person name="Richardson P."/>
            <person name="Lucas S."/>
            <person name="Kohara Y."/>
            <person name="Levine M."/>
            <person name="Satoh N."/>
            <person name="Rokhsar D.S."/>
        </authorList>
    </citation>
    <scope>NUCLEOTIDE SEQUENCE [LARGE SCALE GENOMIC DNA]</scope>
</reference>
<proteinExistence type="predicted"/>
<dbReference type="HOGENOM" id="CLU_3244612_0_0_1"/>
<organism evidence="1 2">
    <name type="scientific">Ciona intestinalis</name>
    <name type="common">Transparent sea squirt</name>
    <name type="synonym">Ascidia intestinalis</name>
    <dbReference type="NCBI Taxonomy" id="7719"/>
    <lineage>
        <taxon>Eukaryota</taxon>
        <taxon>Metazoa</taxon>
        <taxon>Chordata</taxon>
        <taxon>Tunicata</taxon>
        <taxon>Ascidiacea</taxon>
        <taxon>Phlebobranchia</taxon>
        <taxon>Cionidae</taxon>
        <taxon>Ciona</taxon>
    </lineage>
</organism>
<sequence length="43" mass="4930">IATINTCLCNYPLKDPKEKAQCITWMYSKTGLLHKKMTCSQSH</sequence>
<dbReference type="AlphaFoldDB" id="H2XYU6"/>